<feature type="signal peptide" evidence="1">
    <location>
        <begin position="1"/>
        <end position="21"/>
    </location>
</feature>
<keyword evidence="3" id="KW-1185">Reference proteome</keyword>
<proteinExistence type="predicted"/>
<dbReference type="EMBL" id="VHSH01000003">
    <property type="protein sequence ID" value="TQV80824.1"/>
    <property type="molecule type" value="Genomic_DNA"/>
</dbReference>
<organism evidence="2 3">
    <name type="scientific">Denitrobaculum tricleocarpae</name>
    <dbReference type="NCBI Taxonomy" id="2591009"/>
    <lineage>
        <taxon>Bacteria</taxon>
        <taxon>Pseudomonadati</taxon>
        <taxon>Pseudomonadota</taxon>
        <taxon>Alphaproteobacteria</taxon>
        <taxon>Rhodospirillales</taxon>
        <taxon>Rhodospirillaceae</taxon>
        <taxon>Denitrobaculum</taxon>
    </lineage>
</organism>
<protein>
    <submittedName>
        <fullName evidence="2">Uncharacterized protein</fullName>
    </submittedName>
</protein>
<sequence>MMRMVFPLLAGLMMASSPALAAKQCDDRDAILKTLASKYSEAPVAIGVTNNGGLVEILTTGDGKTWTLIMSSPKGPTCLVAAGQGWKKLQQADTSKLAPMIDEPDV</sequence>
<dbReference type="OrthoDB" id="9810895at2"/>
<comment type="caution">
    <text evidence="2">The sequence shown here is derived from an EMBL/GenBank/DDBJ whole genome shotgun (WGS) entry which is preliminary data.</text>
</comment>
<dbReference type="AlphaFoldDB" id="A0A545TUC6"/>
<keyword evidence="1" id="KW-0732">Signal</keyword>
<feature type="chain" id="PRO_5022047425" evidence="1">
    <location>
        <begin position="22"/>
        <end position="106"/>
    </location>
</feature>
<evidence type="ECO:0000256" key="1">
    <source>
        <dbReference type="SAM" id="SignalP"/>
    </source>
</evidence>
<evidence type="ECO:0000313" key="3">
    <source>
        <dbReference type="Proteomes" id="UP000315252"/>
    </source>
</evidence>
<reference evidence="2 3" key="1">
    <citation type="submission" date="2019-06" db="EMBL/GenBank/DDBJ databases">
        <title>Whole genome sequence for Rhodospirillaceae sp. R148.</title>
        <authorList>
            <person name="Wang G."/>
        </authorList>
    </citation>
    <scope>NUCLEOTIDE SEQUENCE [LARGE SCALE GENOMIC DNA]</scope>
    <source>
        <strain evidence="2 3">R148</strain>
    </source>
</reference>
<name>A0A545TUC6_9PROT</name>
<dbReference type="Proteomes" id="UP000315252">
    <property type="component" value="Unassembled WGS sequence"/>
</dbReference>
<evidence type="ECO:0000313" key="2">
    <source>
        <dbReference type="EMBL" id="TQV80824.1"/>
    </source>
</evidence>
<dbReference type="RefSeq" id="WP_142896538.1">
    <property type="nucleotide sequence ID" value="NZ_ML660054.1"/>
</dbReference>
<accession>A0A545TUC6</accession>
<gene>
    <name evidence="2" type="ORF">FKG95_11795</name>
</gene>